<feature type="domain" description="S1 motif" evidence="4">
    <location>
        <begin position="7"/>
        <end position="75"/>
    </location>
</feature>
<gene>
    <name evidence="5" type="ORF">HNR61_003272</name>
</gene>
<reference evidence="5 6" key="1">
    <citation type="submission" date="2020-08" db="EMBL/GenBank/DDBJ databases">
        <title>Genomic Encyclopedia of Type Strains, Phase IV (KMG-IV): sequencing the most valuable type-strain genomes for metagenomic binning, comparative biology and taxonomic classification.</title>
        <authorList>
            <person name="Goeker M."/>
        </authorList>
    </citation>
    <scope>NUCLEOTIDE SEQUENCE [LARGE SCALE GENOMIC DNA]</scope>
    <source>
        <strain evidence="5 6">DSM 44197</strain>
    </source>
</reference>
<comment type="caution">
    <text evidence="5">The sequence shown here is derived from an EMBL/GenBank/DDBJ whole genome shotgun (WGS) entry which is preliminary data.</text>
</comment>
<dbReference type="Gene3D" id="2.40.50.140">
    <property type="entry name" value="Nucleic acid-binding proteins"/>
    <property type="match status" value="3"/>
</dbReference>
<evidence type="ECO:0000256" key="1">
    <source>
        <dbReference type="ARBA" id="ARBA00006767"/>
    </source>
</evidence>
<evidence type="ECO:0000313" key="6">
    <source>
        <dbReference type="Proteomes" id="UP000572680"/>
    </source>
</evidence>
<comment type="similarity">
    <text evidence="1">Belongs to the bacterial ribosomal protein bS1 family.</text>
</comment>
<accession>A0A7W3LP28</accession>
<dbReference type="InterPro" id="IPR050437">
    <property type="entry name" value="Ribos_protein_bS1-like"/>
</dbReference>
<dbReference type="PROSITE" id="PS50126">
    <property type="entry name" value="S1"/>
    <property type="match status" value="3"/>
</dbReference>
<dbReference type="GO" id="GO:0003735">
    <property type="term" value="F:structural constituent of ribosome"/>
    <property type="evidence" value="ECO:0007669"/>
    <property type="project" value="TreeGrafter"/>
</dbReference>
<dbReference type="GO" id="GO:0006412">
    <property type="term" value="P:translation"/>
    <property type="evidence" value="ECO:0007669"/>
    <property type="project" value="TreeGrafter"/>
</dbReference>
<feature type="domain" description="S1 motif" evidence="4">
    <location>
        <begin position="90"/>
        <end position="166"/>
    </location>
</feature>
<dbReference type="CDD" id="cd00164">
    <property type="entry name" value="S1_like"/>
    <property type="match status" value="1"/>
</dbReference>
<dbReference type="GO" id="GO:0003729">
    <property type="term" value="F:mRNA binding"/>
    <property type="evidence" value="ECO:0007669"/>
    <property type="project" value="TreeGrafter"/>
</dbReference>
<keyword evidence="3" id="KW-0687">Ribonucleoprotein</keyword>
<name>A0A7W3LP28_ACTNM</name>
<evidence type="ECO:0000259" key="4">
    <source>
        <dbReference type="PROSITE" id="PS50126"/>
    </source>
</evidence>
<proteinExistence type="inferred from homology"/>
<organism evidence="5 6">
    <name type="scientific">Actinomadura namibiensis</name>
    <dbReference type="NCBI Taxonomy" id="182080"/>
    <lineage>
        <taxon>Bacteria</taxon>
        <taxon>Bacillati</taxon>
        <taxon>Actinomycetota</taxon>
        <taxon>Actinomycetes</taxon>
        <taxon>Streptosporangiales</taxon>
        <taxon>Thermomonosporaceae</taxon>
        <taxon>Actinomadura</taxon>
    </lineage>
</organism>
<dbReference type="EMBL" id="JACJIA010000004">
    <property type="protein sequence ID" value="MBA8951632.1"/>
    <property type="molecule type" value="Genomic_DNA"/>
</dbReference>
<evidence type="ECO:0000256" key="3">
    <source>
        <dbReference type="ARBA" id="ARBA00023274"/>
    </source>
</evidence>
<dbReference type="InterPro" id="IPR012340">
    <property type="entry name" value="NA-bd_OB-fold"/>
</dbReference>
<dbReference type="Pfam" id="PF00575">
    <property type="entry name" value="S1"/>
    <property type="match status" value="3"/>
</dbReference>
<dbReference type="InterPro" id="IPR003029">
    <property type="entry name" value="S1_domain"/>
</dbReference>
<dbReference type="SUPFAM" id="SSF50249">
    <property type="entry name" value="Nucleic acid-binding proteins"/>
    <property type="match status" value="3"/>
</dbReference>
<keyword evidence="6" id="KW-1185">Reference proteome</keyword>
<evidence type="ECO:0000256" key="2">
    <source>
        <dbReference type="ARBA" id="ARBA00022980"/>
    </source>
</evidence>
<dbReference type="PANTHER" id="PTHR10724">
    <property type="entry name" value="30S RIBOSOMAL PROTEIN S1"/>
    <property type="match status" value="1"/>
</dbReference>
<keyword evidence="2 5" id="KW-0689">Ribosomal protein</keyword>
<dbReference type="AlphaFoldDB" id="A0A7W3LP28"/>
<evidence type="ECO:0000313" key="5">
    <source>
        <dbReference type="EMBL" id="MBA8951632.1"/>
    </source>
</evidence>
<dbReference type="RefSeq" id="WP_182843999.1">
    <property type="nucleotide sequence ID" value="NZ_BAAALP010000092.1"/>
</dbReference>
<dbReference type="Proteomes" id="UP000572680">
    <property type="component" value="Unassembled WGS sequence"/>
</dbReference>
<sequence>MGEPRVGEVRTGTVTEITRSHVSVAVDGTPGTVSRLEGSWRRPWGEVVEELAVGRRVTVGVIAVEPGVRLSLAAAEDPGLWAFLGSLRLGRRLSGRVAAIERFGVFVDLDEGPGHPVYPGVGFVTIPELAWRHFDDPADVVAVGERVTGAFLQFDTWNGEARLSLRALLPDPLEAFAREHEVGRVLRGVVTKVAPFGVFVRVADGVEGLLPSADERAGDRVAVVLQEVDLGTRRVLFSPVPTV</sequence>
<protein>
    <submittedName>
        <fullName evidence="5">Small subunit ribosomal protein S1</fullName>
    </submittedName>
</protein>
<dbReference type="GO" id="GO:0022627">
    <property type="term" value="C:cytosolic small ribosomal subunit"/>
    <property type="evidence" value="ECO:0007669"/>
    <property type="project" value="TreeGrafter"/>
</dbReference>
<dbReference type="SMART" id="SM00316">
    <property type="entry name" value="S1"/>
    <property type="match status" value="3"/>
</dbReference>
<feature type="domain" description="S1 motif" evidence="4">
    <location>
        <begin position="183"/>
        <end position="240"/>
    </location>
</feature>
<dbReference type="PANTHER" id="PTHR10724:SF7">
    <property type="entry name" value="SMALL RIBOSOMAL SUBUNIT PROTEIN BS1C"/>
    <property type="match status" value="1"/>
</dbReference>